<protein>
    <recommendedName>
        <fullName evidence="7">FAD-containing monooxygenase EthA</fullName>
    </recommendedName>
</protein>
<evidence type="ECO:0000256" key="5">
    <source>
        <dbReference type="ARBA" id="ARBA00023033"/>
    </source>
</evidence>
<evidence type="ECO:0000256" key="1">
    <source>
        <dbReference type="ARBA" id="ARBA00001974"/>
    </source>
</evidence>
<dbReference type="InterPro" id="IPR051820">
    <property type="entry name" value="FAD-binding_MO"/>
</dbReference>
<accession>A0A381ZAL2</accession>
<keyword evidence="2" id="KW-0285">Flavoprotein</keyword>
<dbReference type="InterPro" id="IPR036188">
    <property type="entry name" value="FAD/NAD-bd_sf"/>
</dbReference>
<evidence type="ECO:0000256" key="2">
    <source>
        <dbReference type="ARBA" id="ARBA00022630"/>
    </source>
</evidence>
<evidence type="ECO:0000313" key="6">
    <source>
        <dbReference type="EMBL" id="SVA85813.1"/>
    </source>
</evidence>
<comment type="cofactor">
    <cofactor evidence="1">
        <name>FAD</name>
        <dbReference type="ChEBI" id="CHEBI:57692"/>
    </cofactor>
</comment>
<dbReference type="AlphaFoldDB" id="A0A381ZAL2"/>
<dbReference type="SUPFAM" id="SSF51905">
    <property type="entry name" value="FAD/NAD(P)-binding domain"/>
    <property type="match status" value="1"/>
</dbReference>
<dbReference type="InterPro" id="IPR020946">
    <property type="entry name" value="Flavin_mOase-like"/>
</dbReference>
<dbReference type="GO" id="GO:0004499">
    <property type="term" value="F:N,N-dimethylaniline monooxygenase activity"/>
    <property type="evidence" value="ECO:0007669"/>
    <property type="project" value="InterPro"/>
</dbReference>
<dbReference type="EMBL" id="UINC01020432">
    <property type="protein sequence ID" value="SVA85813.1"/>
    <property type="molecule type" value="Genomic_DNA"/>
</dbReference>
<reference evidence="6" key="1">
    <citation type="submission" date="2018-05" db="EMBL/GenBank/DDBJ databases">
        <authorList>
            <person name="Lanie J.A."/>
            <person name="Ng W.-L."/>
            <person name="Kazmierczak K.M."/>
            <person name="Andrzejewski T.M."/>
            <person name="Davidsen T.M."/>
            <person name="Wayne K.J."/>
            <person name="Tettelin H."/>
            <person name="Glass J.I."/>
            <person name="Rusch D."/>
            <person name="Podicherti R."/>
            <person name="Tsui H.-C.T."/>
            <person name="Winkler M.E."/>
        </authorList>
    </citation>
    <scope>NUCLEOTIDE SEQUENCE</scope>
</reference>
<keyword evidence="3" id="KW-0274">FAD</keyword>
<gene>
    <name evidence="6" type="ORF">METZ01_LOCUS138667</name>
</gene>
<organism evidence="6">
    <name type="scientific">marine metagenome</name>
    <dbReference type="NCBI Taxonomy" id="408172"/>
    <lineage>
        <taxon>unclassified sequences</taxon>
        <taxon>metagenomes</taxon>
        <taxon>ecological metagenomes</taxon>
    </lineage>
</organism>
<evidence type="ECO:0000256" key="3">
    <source>
        <dbReference type="ARBA" id="ARBA00022827"/>
    </source>
</evidence>
<sequence>WDSVTSRWSLEIQDSRNNSTIVLACSFLFTGTGYYNYKNGYTPEFNSVDSFSGTVIHPQKWPKDLDYEDKKIIVIGSGATAATIVPELSKKAKHVTMLQRSPTYYFNAPDEDKFANFLKKILPTRLSYTIVRLRNVFFQQLLYRVCRKYPEYAKRKLIDQVKELLPNYDVKKHFTPKYYPWEQRMCLVPNADLFDSIRSKKSSIVTDHIESFTEKGLKLKSDGELEADIIITATGLDLQQFGGIKLFVDKKPIDPAETMTYKSMMFSGVPNFINSFGYINASWTLKADLTCEYACRLINYMDNNGYKHCFPQIPVDVKEEKDWLATEFSSGYIHRAIHLFPKQGSRSPWINTQNYFKDFFGIKYGRIHDDSIHFSAQ</sequence>
<keyword evidence="5" id="KW-0503">Monooxygenase</keyword>
<proteinExistence type="predicted"/>
<dbReference type="PANTHER" id="PTHR43872:SF1">
    <property type="entry name" value="MONOOXYGENASE, PUTATIVE (AFU_ORTHOLOGUE AFUA_8G02570)-RELATED"/>
    <property type="match status" value="1"/>
</dbReference>
<evidence type="ECO:0000256" key="4">
    <source>
        <dbReference type="ARBA" id="ARBA00023002"/>
    </source>
</evidence>
<dbReference type="GO" id="GO:0050661">
    <property type="term" value="F:NADP binding"/>
    <property type="evidence" value="ECO:0007669"/>
    <property type="project" value="InterPro"/>
</dbReference>
<name>A0A381ZAL2_9ZZZZ</name>
<feature type="non-terminal residue" evidence="6">
    <location>
        <position position="1"/>
    </location>
</feature>
<dbReference type="Pfam" id="PF00743">
    <property type="entry name" value="FMO-like"/>
    <property type="match status" value="1"/>
</dbReference>
<evidence type="ECO:0008006" key="7">
    <source>
        <dbReference type="Google" id="ProtNLM"/>
    </source>
</evidence>
<dbReference type="PANTHER" id="PTHR43872">
    <property type="entry name" value="MONOOXYGENASE, PUTATIVE (AFU_ORTHOLOGUE AFUA_8G02570)-RELATED"/>
    <property type="match status" value="1"/>
</dbReference>
<dbReference type="Gene3D" id="3.50.50.60">
    <property type="entry name" value="FAD/NAD(P)-binding domain"/>
    <property type="match status" value="2"/>
</dbReference>
<keyword evidence="4" id="KW-0560">Oxidoreductase</keyword>
<dbReference type="GO" id="GO:0050660">
    <property type="term" value="F:flavin adenine dinucleotide binding"/>
    <property type="evidence" value="ECO:0007669"/>
    <property type="project" value="InterPro"/>
</dbReference>